<organism evidence="2 3">
    <name type="scientific">Pseudoloma neurophilia</name>
    <dbReference type="NCBI Taxonomy" id="146866"/>
    <lineage>
        <taxon>Eukaryota</taxon>
        <taxon>Fungi</taxon>
        <taxon>Fungi incertae sedis</taxon>
        <taxon>Microsporidia</taxon>
        <taxon>Pseudoloma</taxon>
    </lineage>
</organism>
<evidence type="ECO:0000313" key="3">
    <source>
        <dbReference type="Proteomes" id="UP000051530"/>
    </source>
</evidence>
<feature type="transmembrane region" description="Helical" evidence="1">
    <location>
        <begin position="27"/>
        <end position="47"/>
    </location>
</feature>
<proteinExistence type="predicted"/>
<gene>
    <name evidence="2" type="ORF">M153_4240004425</name>
</gene>
<comment type="caution">
    <text evidence="2">The sequence shown here is derived from an EMBL/GenBank/DDBJ whole genome shotgun (WGS) entry which is preliminary data.</text>
</comment>
<dbReference type="VEuPathDB" id="MicrosporidiaDB:M153_4240004425"/>
<name>A0A0R0LXH2_9MICR</name>
<evidence type="ECO:0000256" key="1">
    <source>
        <dbReference type="SAM" id="Phobius"/>
    </source>
</evidence>
<protein>
    <submittedName>
        <fullName evidence="2">Uncharacterized protein</fullName>
    </submittedName>
</protein>
<keyword evidence="1" id="KW-0812">Transmembrane</keyword>
<dbReference type="EMBL" id="LGUB01000155">
    <property type="protein sequence ID" value="KRH94012.1"/>
    <property type="molecule type" value="Genomic_DNA"/>
</dbReference>
<dbReference type="AlphaFoldDB" id="A0A0R0LXH2"/>
<keyword evidence="1" id="KW-1133">Transmembrane helix</keyword>
<reference evidence="2 3" key="1">
    <citation type="submission" date="2015-07" db="EMBL/GenBank/DDBJ databases">
        <title>The genome of Pseudoloma neurophilia, a relevant intracellular parasite of the zebrafish.</title>
        <authorList>
            <person name="Ndikumana S."/>
            <person name="Pelin A."/>
            <person name="Sanders J."/>
            <person name="Corradi N."/>
        </authorList>
    </citation>
    <scope>NUCLEOTIDE SEQUENCE [LARGE SCALE GENOMIC DNA]</scope>
    <source>
        <strain evidence="2 3">MK1</strain>
    </source>
</reference>
<evidence type="ECO:0000313" key="2">
    <source>
        <dbReference type="EMBL" id="KRH94012.1"/>
    </source>
</evidence>
<keyword evidence="3" id="KW-1185">Reference proteome</keyword>
<sequence length="50" mass="5986">MKQNFFKKRFLNQPLWSAYTDRPERSVVLSSLLPVGFFMVIEGVKYLQYL</sequence>
<keyword evidence="1" id="KW-0472">Membrane</keyword>
<dbReference type="Proteomes" id="UP000051530">
    <property type="component" value="Unassembled WGS sequence"/>
</dbReference>
<accession>A0A0R0LXH2</accession>